<evidence type="ECO:0000313" key="2">
    <source>
        <dbReference type="Proteomes" id="UP000823388"/>
    </source>
</evidence>
<dbReference type="EMBL" id="CM029051">
    <property type="protein sequence ID" value="KAG2562194.1"/>
    <property type="molecule type" value="Genomic_DNA"/>
</dbReference>
<sequence length="45" mass="5061">MTRSRKRMLEFEGFIEHVACSALSPVAATPQGRAKKLKVVRSKMN</sequence>
<dbReference type="Proteomes" id="UP000823388">
    <property type="component" value="Chromosome 8K"/>
</dbReference>
<comment type="caution">
    <text evidence="1">The sequence shown here is derived from an EMBL/GenBank/DDBJ whole genome shotgun (WGS) entry which is preliminary data.</text>
</comment>
<evidence type="ECO:0000313" key="1">
    <source>
        <dbReference type="EMBL" id="KAG2562194.1"/>
    </source>
</evidence>
<gene>
    <name evidence="1" type="ORF">PVAP13_8KG275201</name>
</gene>
<keyword evidence="2" id="KW-1185">Reference proteome</keyword>
<reference evidence="1" key="1">
    <citation type="submission" date="2020-05" db="EMBL/GenBank/DDBJ databases">
        <title>WGS assembly of Panicum virgatum.</title>
        <authorList>
            <person name="Lovell J.T."/>
            <person name="Jenkins J."/>
            <person name="Shu S."/>
            <person name="Juenger T.E."/>
            <person name="Schmutz J."/>
        </authorList>
    </citation>
    <scope>NUCLEOTIDE SEQUENCE</scope>
    <source>
        <strain evidence="1">AP13</strain>
    </source>
</reference>
<accession>A0A8T0PW40</accession>
<organism evidence="1 2">
    <name type="scientific">Panicum virgatum</name>
    <name type="common">Blackwell switchgrass</name>
    <dbReference type="NCBI Taxonomy" id="38727"/>
    <lineage>
        <taxon>Eukaryota</taxon>
        <taxon>Viridiplantae</taxon>
        <taxon>Streptophyta</taxon>
        <taxon>Embryophyta</taxon>
        <taxon>Tracheophyta</taxon>
        <taxon>Spermatophyta</taxon>
        <taxon>Magnoliopsida</taxon>
        <taxon>Liliopsida</taxon>
        <taxon>Poales</taxon>
        <taxon>Poaceae</taxon>
        <taxon>PACMAD clade</taxon>
        <taxon>Panicoideae</taxon>
        <taxon>Panicodae</taxon>
        <taxon>Paniceae</taxon>
        <taxon>Panicinae</taxon>
        <taxon>Panicum</taxon>
        <taxon>Panicum sect. Hiantes</taxon>
    </lineage>
</organism>
<name>A0A8T0PW40_PANVG</name>
<dbReference type="AlphaFoldDB" id="A0A8T0PW40"/>
<protein>
    <submittedName>
        <fullName evidence="1">Uncharacterized protein</fullName>
    </submittedName>
</protein>
<proteinExistence type="predicted"/>